<feature type="signal peptide" evidence="2">
    <location>
        <begin position="1"/>
        <end position="23"/>
    </location>
</feature>
<evidence type="ECO:0000313" key="3">
    <source>
        <dbReference type="EMBL" id="MET1754779.1"/>
    </source>
</evidence>
<evidence type="ECO:0000313" key="4">
    <source>
        <dbReference type="Proteomes" id="UP001548713"/>
    </source>
</evidence>
<name>A0ABV2D0A9_9SPHN</name>
<keyword evidence="2" id="KW-0732">Signal</keyword>
<comment type="caution">
    <text evidence="3">The sequence shown here is derived from an EMBL/GenBank/DDBJ whole genome shotgun (WGS) entry which is preliminary data.</text>
</comment>
<reference evidence="3 4" key="1">
    <citation type="submission" date="2024-07" db="EMBL/GenBank/DDBJ databases">
        <title>Novosphingobium kalidii RD2P27.</title>
        <authorList>
            <person name="Sun J.-Q."/>
        </authorList>
    </citation>
    <scope>NUCLEOTIDE SEQUENCE [LARGE SCALE GENOMIC DNA]</scope>
    <source>
        <strain evidence="3 4">RD2P27</strain>
    </source>
</reference>
<gene>
    <name evidence="3" type="ORF">ABVV53_04805</name>
</gene>
<evidence type="ECO:0000256" key="1">
    <source>
        <dbReference type="SAM" id="MobiDB-lite"/>
    </source>
</evidence>
<feature type="chain" id="PRO_5046710871" evidence="2">
    <location>
        <begin position="24"/>
        <end position="223"/>
    </location>
</feature>
<protein>
    <submittedName>
        <fullName evidence="3">OmpH family outer membrane protein</fullName>
    </submittedName>
</protein>
<feature type="compositionally biased region" description="Low complexity" evidence="1">
    <location>
        <begin position="203"/>
        <end position="223"/>
    </location>
</feature>
<dbReference type="SMART" id="SM00935">
    <property type="entry name" value="OmpH"/>
    <property type="match status" value="1"/>
</dbReference>
<organism evidence="3 4">
    <name type="scientific">Novosphingobium kalidii</name>
    <dbReference type="NCBI Taxonomy" id="3230299"/>
    <lineage>
        <taxon>Bacteria</taxon>
        <taxon>Pseudomonadati</taxon>
        <taxon>Pseudomonadota</taxon>
        <taxon>Alphaproteobacteria</taxon>
        <taxon>Sphingomonadales</taxon>
        <taxon>Sphingomonadaceae</taxon>
        <taxon>Novosphingobium</taxon>
    </lineage>
</organism>
<dbReference type="InterPro" id="IPR005632">
    <property type="entry name" value="Chaperone_Skp"/>
</dbReference>
<evidence type="ECO:0000256" key="2">
    <source>
        <dbReference type="SAM" id="SignalP"/>
    </source>
</evidence>
<keyword evidence="4" id="KW-1185">Reference proteome</keyword>
<dbReference type="Pfam" id="PF03938">
    <property type="entry name" value="OmpH"/>
    <property type="match status" value="1"/>
</dbReference>
<dbReference type="Proteomes" id="UP001548713">
    <property type="component" value="Unassembled WGS sequence"/>
</dbReference>
<dbReference type="EMBL" id="JBEWLY010000008">
    <property type="protein sequence ID" value="MET1754779.1"/>
    <property type="molecule type" value="Genomic_DNA"/>
</dbReference>
<feature type="region of interest" description="Disordered" evidence="1">
    <location>
        <begin position="192"/>
        <end position="223"/>
    </location>
</feature>
<dbReference type="InterPro" id="IPR024930">
    <property type="entry name" value="Skp_dom_sf"/>
</dbReference>
<dbReference type="RefSeq" id="WP_353983241.1">
    <property type="nucleotide sequence ID" value="NZ_JBEWLY010000008.1"/>
</dbReference>
<accession>A0ABV2D0A9</accession>
<dbReference type="Gene3D" id="3.30.910.20">
    <property type="entry name" value="Skp domain"/>
    <property type="match status" value="1"/>
</dbReference>
<dbReference type="SUPFAM" id="SSF111384">
    <property type="entry name" value="OmpH-like"/>
    <property type="match status" value="1"/>
</dbReference>
<sequence>MKTILKSALAASLLLGVAQPAFAQNTGTVVQGIAIANLDAVIANANAYKTAETQRQTTYKAQFDQARARGDALNAQLKPLADRFNADRQAAKPNQASLEQQAATIQQLQESGQAELQQILEPVGRSRAYVQEQIDEKLDQAVKNAMAKKKVSLLLSPQAVLAVNNNAYNLNQDILAELNTLLPSAQIVPPQGWEPRQVREARAQQQGQQAPAPAAAPAQPAGR</sequence>
<proteinExistence type="predicted"/>